<name>A0A5C5GKC5_9RHOB</name>
<evidence type="ECO:0008006" key="4">
    <source>
        <dbReference type="Google" id="ProtNLM"/>
    </source>
</evidence>
<dbReference type="SUPFAM" id="SSF53474">
    <property type="entry name" value="alpha/beta-Hydrolases"/>
    <property type="match status" value="1"/>
</dbReference>
<comment type="caution">
    <text evidence="2">The sequence shown here is derived from an EMBL/GenBank/DDBJ whole genome shotgun (WGS) entry which is preliminary data.</text>
</comment>
<keyword evidence="1" id="KW-0732">Signal</keyword>
<accession>A0A5C5GKC5</accession>
<sequence length="310" mass="32321">MKTLLVIALLLPLPAFAQVGHTRLDAGDSDRPLALSLWYPATEGEPEMIGGNAVFEGNEAIPDAPLSGGPVELVLLSHGGLRSADDSGAWLAAALADAGYLAVEVNAPRPDSAAAALDELWRRPQDLTAALDTLLADEDWSEDILRDDISAVGFALGGTAVLSLAGATLDAASVGAACDADLPPPDCFWFEAEGASLAEIDSGPLTEPRRDERIGSVVALGAEYLDMFAGTPEIPALVLTLGPRPAPELIGTEAMPDLSPVDAFPACTEQAPQILEEDGSTAAICGEDPSARPEHHDRIVQRVMTFLQDS</sequence>
<evidence type="ECO:0000313" key="3">
    <source>
        <dbReference type="Proteomes" id="UP000314011"/>
    </source>
</evidence>
<gene>
    <name evidence="2" type="ORF">FHY64_11770</name>
</gene>
<dbReference type="AlphaFoldDB" id="A0A5C5GKC5"/>
<dbReference type="EMBL" id="VFFF01000001">
    <property type="protein sequence ID" value="TNY33906.1"/>
    <property type="molecule type" value="Genomic_DNA"/>
</dbReference>
<feature type="signal peptide" evidence="1">
    <location>
        <begin position="1"/>
        <end position="17"/>
    </location>
</feature>
<feature type="chain" id="PRO_5022943903" description="Dienelactone hydrolase" evidence="1">
    <location>
        <begin position="18"/>
        <end position="310"/>
    </location>
</feature>
<dbReference type="Gene3D" id="3.40.50.1820">
    <property type="entry name" value="alpha/beta hydrolase"/>
    <property type="match status" value="1"/>
</dbReference>
<dbReference type="InterPro" id="IPR029058">
    <property type="entry name" value="AB_hydrolase_fold"/>
</dbReference>
<evidence type="ECO:0000313" key="2">
    <source>
        <dbReference type="EMBL" id="TNY33906.1"/>
    </source>
</evidence>
<reference evidence="2 3" key="1">
    <citation type="submission" date="2019-06" db="EMBL/GenBank/DDBJ databases">
        <title>Genome of new Rhodobacteraceae sp. SM1903.</title>
        <authorList>
            <person name="Ren X."/>
        </authorList>
    </citation>
    <scope>NUCLEOTIDE SEQUENCE [LARGE SCALE GENOMIC DNA]</scope>
    <source>
        <strain evidence="2 3">SM1903</strain>
    </source>
</reference>
<organism evidence="2 3">
    <name type="scientific">Pelagovum pacificum</name>
    <dbReference type="NCBI Taxonomy" id="2588711"/>
    <lineage>
        <taxon>Bacteria</taxon>
        <taxon>Pseudomonadati</taxon>
        <taxon>Pseudomonadota</taxon>
        <taxon>Alphaproteobacteria</taxon>
        <taxon>Rhodobacterales</taxon>
        <taxon>Paracoccaceae</taxon>
        <taxon>Pelagovum</taxon>
    </lineage>
</organism>
<dbReference type="Proteomes" id="UP000314011">
    <property type="component" value="Unassembled WGS sequence"/>
</dbReference>
<protein>
    <recommendedName>
        <fullName evidence="4">Dienelactone hydrolase</fullName>
    </recommendedName>
</protein>
<dbReference type="OrthoDB" id="9814760at2"/>
<dbReference type="RefSeq" id="WP_140194743.1">
    <property type="nucleotide sequence ID" value="NZ_CP065915.1"/>
</dbReference>
<evidence type="ECO:0000256" key="1">
    <source>
        <dbReference type="SAM" id="SignalP"/>
    </source>
</evidence>
<proteinExistence type="predicted"/>
<keyword evidence="3" id="KW-1185">Reference proteome</keyword>